<feature type="domain" description="CinA C-terminal" evidence="1">
    <location>
        <begin position="10"/>
        <end position="114"/>
    </location>
</feature>
<evidence type="ECO:0000259" key="1">
    <source>
        <dbReference type="Pfam" id="PF02464"/>
    </source>
</evidence>
<gene>
    <name evidence="2" type="ORF">RHOBADRAFT_55342</name>
</gene>
<dbReference type="GeneID" id="28978247"/>
<dbReference type="Proteomes" id="UP000053890">
    <property type="component" value="Unassembled WGS sequence"/>
</dbReference>
<keyword evidence="3" id="KW-1185">Reference proteome</keyword>
<evidence type="ECO:0000313" key="3">
    <source>
        <dbReference type="Proteomes" id="UP000053890"/>
    </source>
</evidence>
<evidence type="ECO:0000313" key="2">
    <source>
        <dbReference type="EMBL" id="KPV73120.1"/>
    </source>
</evidence>
<protein>
    <recommendedName>
        <fullName evidence="1">CinA C-terminal domain-containing protein</fullName>
    </recommendedName>
</protein>
<reference evidence="2 3" key="1">
    <citation type="journal article" date="2015" name="Front. Microbiol.">
        <title>Genome sequence of the plant growth promoting endophytic yeast Rhodotorula graminis WP1.</title>
        <authorList>
            <person name="Firrincieli A."/>
            <person name="Otillar R."/>
            <person name="Salamov A."/>
            <person name="Schmutz J."/>
            <person name="Khan Z."/>
            <person name="Redman R.S."/>
            <person name="Fleck N.D."/>
            <person name="Lindquist E."/>
            <person name="Grigoriev I.V."/>
            <person name="Doty S.L."/>
        </authorList>
    </citation>
    <scope>NUCLEOTIDE SEQUENCE [LARGE SCALE GENOMIC DNA]</scope>
    <source>
        <strain evidence="2 3">WP1</strain>
    </source>
</reference>
<sequence length="183" mass="19281">MSFPPARLLELAELVVTRLRARKETVALVETATGGLVSSSLLSVPGTSSVFAGAVAAYQLRAREKWLGWTSDDTAGYDGPTEAICLKLATACRAQLDSTYCLAESGCAGPGRPDKYRAEIDGPGWCALGLVSASGTKGRTIRVPQDGLGDDGAAARAGNMVKFGEAMLEMLLEELEQRDLDGR</sequence>
<dbReference type="OrthoDB" id="2350783at2759"/>
<dbReference type="RefSeq" id="XP_018269169.1">
    <property type="nucleotide sequence ID" value="XM_018417799.1"/>
</dbReference>
<dbReference type="STRING" id="578459.A0A0P9GJE0"/>
<dbReference type="AlphaFoldDB" id="A0A0P9GJE0"/>
<dbReference type="SUPFAM" id="SSF142433">
    <property type="entry name" value="CinA-like"/>
    <property type="match status" value="1"/>
</dbReference>
<dbReference type="Gene3D" id="3.90.950.20">
    <property type="entry name" value="CinA-like"/>
    <property type="match status" value="1"/>
</dbReference>
<dbReference type="OMA" id="NYMGPSE"/>
<proteinExistence type="predicted"/>
<dbReference type="EMBL" id="KQ474084">
    <property type="protein sequence ID" value="KPV73120.1"/>
    <property type="molecule type" value="Genomic_DNA"/>
</dbReference>
<organism evidence="2 3">
    <name type="scientific">Rhodotorula graminis (strain WP1)</name>
    <dbReference type="NCBI Taxonomy" id="578459"/>
    <lineage>
        <taxon>Eukaryota</taxon>
        <taxon>Fungi</taxon>
        <taxon>Dikarya</taxon>
        <taxon>Basidiomycota</taxon>
        <taxon>Pucciniomycotina</taxon>
        <taxon>Microbotryomycetes</taxon>
        <taxon>Sporidiobolales</taxon>
        <taxon>Sporidiobolaceae</taxon>
        <taxon>Rhodotorula</taxon>
    </lineage>
</organism>
<accession>A0A0P9GJE0</accession>
<dbReference type="Pfam" id="PF02464">
    <property type="entry name" value="CinA"/>
    <property type="match status" value="1"/>
</dbReference>
<name>A0A0P9GJE0_RHOGW</name>
<dbReference type="InterPro" id="IPR036653">
    <property type="entry name" value="CinA-like_C"/>
</dbReference>
<dbReference type="InterPro" id="IPR008136">
    <property type="entry name" value="CinA_C"/>
</dbReference>